<keyword evidence="1" id="KW-0812">Transmembrane</keyword>
<protein>
    <submittedName>
        <fullName evidence="2">Uncharacterized protein</fullName>
    </submittedName>
</protein>
<keyword evidence="3" id="KW-1185">Reference proteome</keyword>
<dbReference type="EMBL" id="BBZA01000228">
    <property type="protein sequence ID" value="GAP64167.1"/>
    <property type="molecule type" value="Genomic_DNA"/>
</dbReference>
<keyword evidence="1" id="KW-1133">Transmembrane helix</keyword>
<sequence length="38" mass="4044">MFVPLVLLNLVLVVLLSLLVIIIGKEPARVGKAASTGW</sequence>
<keyword evidence="1" id="KW-0472">Membrane</keyword>
<name>A0A0M9UDN8_9CHLR</name>
<evidence type="ECO:0000256" key="1">
    <source>
        <dbReference type="SAM" id="Phobius"/>
    </source>
</evidence>
<comment type="caution">
    <text evidence="2">The sequence shown here is derived from an EMBL/GenBank/DDBJ whole genome shotgun (WGS) entry which is preliminary data.</text>
</comment>
<dbReference type="Proteomes" id="UP000037784">
    <property type="component" value="Unassembled WGS sequence"/>
</dbReference>
<feature type="transmembrane region" description="Helical" evidence="1">
    <location>
        <begin position="6"/>
        <end position="24"/>
    </location>
</feature>
<proteinExistence type="predicted"/>
<gene>
    <name evidence="2" type="ORF">ARMA_2590</name>
</gene>
<dbReference type="InParanoid" id="A0A0M9UDN8"/>
<reference evidence="2 3" key="1">
    <citation type="journal article" date="2015" name="Genome Announc.">
        <title>Draft Genome Sequence of a Heterotrophic Facultative Anaerobic Thermophilic Bacterium, Ardenticatena maritima Strain 110ST.</title>
        <authorList>
            <person name="Kawaichi S."/>
            <person name="Yoshida T."/>
            <person name="Sako Y."/>
            <person name="Nakamura R."/>
        </authorList>
    </citation>
    <scope>NUCLEOTIDE SEQUENCE [LARGE SCALE GENOMIC DNA]</scope>
    <source>
        <strain evidence="2 3">110S</strain>
    </source>
</reference>
<reference evidence="3" key="2">
    <citation type="submission" date="2015-08" db="EMBL/GenBank/DDBJ databases">
        <title>Draft Genome Sequence of a Heterotrophic Facultative Anaerobic Bacterium Ardenticatena maritima Strain 110S.</title>
        <authorList>
            <person name="Kawaichi S."/>
            <person name="Yoshida T."/>
            <person name="Sako Y."/>
            <person name="Nakamura R."/>
        </authorList>
    </citation>
    <scope>NUCLEOTIDE SEQUENCE [LARGE SCALE GENOMIC DNA]</scope>
    <source>
        <strain evidence="3">110S</strain>
    </source>
</reference>
<dbReference type="AlphaFoldDB" id="A0A0M9UDN8"/>
<evidence type="ECO:0000313" key="3">
    <source>
        <dbReference type="Proteomes" id="UP000037784"/>
    </source>
</evidence>
<organism evidence="2 3">
    <name type="scientific">Ardenticatena maritima</name>
    <dbReference type="NCBI Taxonomy" id="872965"/>
    <lineage>
        <taxon>Bacteria</taxon>
        <taxon>Bacillati</taxon>
        <taxon>Chloroflexota</taxon>
        <taxon>Ardenticatenia</taxon>
        <taxon>Ardenticatenales</taxon>
        <taxon>Ardenticatenaceae</taxon>
        <taxon>Ardenticatena</taxon>
    </lineage>
</organism>
<evidence type="ECO:0000313" key="2">
    <source>
        <dbReference type="EMBL" id="GAP64167.1"/>
    </source>
</evidence>
<accession>A0A0M9UDN8</accession>